<dbReference type="Proteomes" id="UP001303046">
    <property type="component" value="Unassembled WGS sequence"/>
</dbReference>
<evidence type="ECO:0000256" key="1">
    <source>
        <dbReference type="SAM" id="MobiDB-lite"/>
    </source>
</evidence>
<name>A0ABR1CP54_NECAM</name>
<feature type="region of interest" description="Disordered" evidence="1">
    <location>
        <begin position="1"/>
        <end position="34"/>
    </location>
</feature>
<dbReference type="EMBL" id="JAVFWL010000003">
    <property type="protein sequence ID" value="KAK6740136.1"/>
    <property type="molecule type" value="Genomic_DNA"/>
</dbReference>
<protein>
    <submittedName>
        <fullName evidence="2">Uncharacterized protein</fullName>
    </submittedName>
</protein>
<comment type="caution">
    <text evidence="2">The sequence shown here is derived from an EMBL/GenBank/DDBJ whole genome shotgun (WGS) entry which is preliminary data.</text>
</comment>
<evidence type="ECO:0000313" key="2">
    <source>
        <dbReference type="EMBL" id="KAK6740136.1"/>
    </source>
</evidence>
<proteinExistence type="predicted"/>
<sequence length="85" mass="9410">MPTFSITNLATTLNGSETPSMDPSLITRANGSDVSFGSEEPSEIWRELSRYRKTFALVVHFLADPLKPITLLDELSYGDMGSEQK</sequence>
<accession>A0ABR1CP54</accession>
<gene>
    <name evidence="2" type="primary">Necator_chrIII.g9309</name>
    <name evidence="2" type="ORF">RB195_008544</name>
</gene>
<reference evidence="2 3" key="1">
    <citation type="submission" date="2023-08" db="EMBL/GenBank/DDBJ databases">
        <title>A Necator americanus chromosomal reference genome.</title>
        <authorList>
            <person name="Ilik V."/>
            <person name="Petrzelkova K.J."/>
            <person name="Pardy F."/>
            <person name="Fuh T."/>
            <person name="Niatou-Singa F.S."/>
            <person name="Gouil Q."/>
            <person name="Baker L."/>
            <person name="Ritchie M.E."/>
            <person name="Jex A.R."/>
            <person name="Gazzola D."/>
            <person name="Li H."/>
            <person name="Toshio Fujiwara R."/>
            <person name="Zhan B."/>
            <person name="Aroian R.V."/>
            <person name="Pafco B."/>
            <person name="Schwarz E.M."/>
        </authorList>
    </citation>
    <scope>NUCLEOTIDE SEQUENCE [LARGE SCALE GENOMIC DNA]</scope>
    <source>
        <strain evidence="2 3">Aroian</strain>
        <tissue evidence="2">Whole animal</tissue>
    </source>
</reference>
<keyword evidence="3" id="KW-1185">Reference proteome</keyword>
<evidence type="ECO:0000313" key="3">
    <source>
        <dbReference type="Proteomes" id="UP001303046"/>
    </source>
</evidence>
<organism evidence="2 3">
    <name type="scientific">Necator americanus</name>
    <name type="common">Human hookworm</name>
    <dbReference type="NCBI Taxonomy" id="51031"/>
    <lineage>
        <taxon>Eukaryota</taxon>
        <taxon>Metazoa</taxon>
        <taxon>Ecdysozoa</taxon>
        <taxon>Nematoda</taxon>
        <taxon>Chromadorea</taxon>
        <taxon>Rhabditida</taxon>
        <taxon>Rhabditina</taxon>
        <taxon>Rhabditomorpha</taxon>
        <taxon>Strongyloidea</taxon>
        <taxon>Ancylostomatidae</taxon>
        <taxon>Bunostominae</taxon>
        <taxon>Necator</taxon>
    </lineage>
</organism>